<dbReference type="EMBL" id="AHHH01000060">
    <property type="protein sequence ID" value="ESU43095.1"/>
    <property type="molecule type" value="Genomic_DNA"/>
</dbReference>
<proteinExistence type="predicted"/>
<evidence type="ECO:0000313" key="1">
    <source>
        <dbReference type="EMBL" id="ESU43095.1"/>
    </source>
</evidence>
<name>V6U1F9_GIAIN</name>
<dbReference type="AlphaFoldDB" id="V6U1F9"/>
<organism evidence="1 2">
    <name type="scientific">Giardia intestinalis</name>
    <name type="common">Giardia lamblia</name>
    <dbReference type="NCBI Taxonomy" id="5741"/>
    <lineage>
        <taxon>Eukaryota</taxon>
        <taxon>Metamonada</taxon>
        <taxon>Diplomonadida</taxon>
        <taxon>Hexamitidae</taxon>
        <taxon>Giardiinae</taxon>
        <taxon>Giardia</taxon>
    </lineage>
</organism>
<comment type="caution">
    <text evidence="1">The sequence shown here is derived from an EMBL/GenBank/DDBJ whole genome shotgun (WGS) entry which is preliminary data.</text>
</comment>
<reference evidence="1 2" key="2">
    <citation type="journal article" date="2013" name="Genome Biol. Evol.">
        <title>Genome sequencing of Giardia lamblia genotypes A2 and B isolates (DH and GS) and comparative analysis with the genomes of genotypes A1 and E (WB and Pig).</title>
        <authorList>
            <person name="Adam R.D."/>
            <person name="Dahlstrom E.W."/>
            <person name="Martens C.A."/>
            <person name="Bruno D.P."/>
            <person name="Barbian K.D."/>
            <person name="Ricklefs S.M."/>
            <person name="Hernandez M.M."/>
            <person name="Narla N.P."/>
            <person name="Patel R.B."/>
            <person name="Porcella S.F."/>
            <person name="Nash T.E."/>
        </authorList>
    </citation>
    <scope>NUCLEOTIDE SEQUENCE [LARGE SCALE GENOMIC DNA]</scope>
    <source>
        <strain evidence="1 2">GS</strain>
    </source>
</reference>
<dbReference type="VEuPathDB" id="GiardiaDB:QR46_4887"/>
<gene>
    <name evidence="1" type="ORF">GSB_152687</name>
</gene>
<accession>V6U1F9</accession>
<protein>
    <submittedName>
        <fullName evidence="1">Variant-specific surface protein</fullName>
    </submittedName>
</protein>
<sequence>MPCNATHHALCCAQGCTRATEVRGLCGAMSVLEDAEGRMWGGELLYTRAKLGCSMQCVPGWVLLK</sequence>
<reference evidence="2" key="1">
    <citation type="submission" date="2012-02" db="EMBL/GenBank/DDBJ databases">
        <title>Genome sequencing of Giardia lamblia Genotypes A2 and B isolates (DH and GS) and comparative analysis with the genomes of Genotypes A1 and E (WB and Pig).</title>
        <authorList>
            <person name="Adam R."/>
            <person name="Dahlstrom E."/>
            <person name="Martens C."/>
            <person name="Bruno D."/>
            <person name="Barbian K."/>
            <person name="Porcella S.F."/>
            <person name="Nash T."/>
        </authorList>
    </citation>
    <scope>NUCLEOTIDE SEQUENCE</scope>
    <source>
        <strain evidence="2">GS</strain>
    </source>
</reference>
<evidence type="ECO:0000313" key="2">
    <source>
        <dbReference type="Proteomes" id="UP000018040"/>
    </source>
</evidence>
<dbReference type="Proteomes" id="UP000018040">
    <property type="component" value="Unassembled WGS sequence"/>
</dbReference>